<dbReference type="KEGG" id="pri:PRIO_1282"/>
<dbReference type="SUPFAM" id="SSF81593">
    <property type="entry name" value="Nucleotidyltransferase substrate binding subunit/domain"/>
    <property type="match status" value="1"/>
</dbReference>
<name>A0A0E4CV24_9BACL</name>
<accession>A0A0E4CV24</accession>
<dbReference type="PATRIC" id="fig|1073571.4.peg.1331"/>
<reference evidence="2" key="1">
    <citation type="submission" date="2015-03" db="EMBL/GenBank/DDBJ databases">
        <authorList>
            <person name="Wibberg D."/>
        </authorList>
    </citation>
    <scope>NUCLEOTIDE SEQUENCE [LARGE SCALE GENOMIC DNA]</scope>
</reference>
<dbReference type="EMBL" id="LN831776">
    <property type="protein sequence ID" value="CQR53306.1"/>
    <property type="molecule type" value="Genomic_DNA"/>
</dbReference>
<sequence>MGKSLQEKIDDYYQLAQYHMKLAQIMRKHNQFKASFFLCHSALISMTRALYIYEHKAEFGSEISLIDLLLLIHTDYNPGLEIAVFVGELNYIVNGEGKELEVIQDEDMKRVILRAKEILSLLYERMRD</sequence>
<evidence type="ECO:0000313" key="1">
    <source>
        <dbReference type="EMBL" id="CQR53306.1"/>
    </source>
</evidence>
<organism evidence="1 2">
    <name type="scientific">Paenibacillus riograndensis SBR5</name>
    <dbReference type="NCBI Taxonomy" id="1073571"/>
    <lineage>
        <taxon>Bacteria</taxon>
        <taxon>Bacillati</taxon>
        <taxon>Bacillota</taxon>
        <taxon>Bacilli</taxon>
        <taxon>Bacillales</taxon>
        <taxon>Paenibacillaceae</taxon>
        <taxon>Paenibacillus</taxon>
        <taxon>Paenibacillus sonchi group</taxon>
    </lineage>
</organism>
<dbReference type="AlphaFoldDB" id="A0A0E4CV24"/>
<gene>
    <name evidence="1" type="ORF">PRIO_1282</name>
</gene>
<evidence type="ECO:0008006" key="3">
    <source>
        <dbReference type="Google" id="ProtNLM"/>
    </source>
</evidence>
<proteinExistence type="predicted"/>
<protein>
    <recommendedName>
        <fullName evidence="3">HEPN domain-containing protein</fullName>
    </recommendedName>
</protein>
<dbReference type="RefSeq" id="WP_046501494.1">
    <property type="nucleotide sequence ID" value="NZ_LN831776.1"/>
</dbReference>
<evidence type="ECO:0000313" key="2">
    <source>
        <dbReference type="Proteomes" id="UP000033163"/>
    </source>
</evidence>
<dbReference type="HOGENOM" id="CLU_128177_0_0_9"/>
<dbReference type="Proteomes" id="UP000033163">
    <property type="component" value="Chromosome I"/>
</dbReference>